<dbReference type="SUPFAM" id="SSF51735">
    <property type="entry name" value="NAD(P)-binding Rossmann-fold domains"/>
    <property type="match status" value="1"/>
</dbReference>
<evidence type="ECO:0000313" key="1">
    <source>
        <dbReference type="EMBL" id="CAF4399162.1"/>
    </source>
</evidence>
<dbReference type="AlphaFoldDB" id="A0A820NXJ6"/>
<dbReference type="Gene3D" id="3.30.2360.10">
    <property type="entry name" value="Glyceraldehyde-3-phosphate dehydrogenase-like domain"/>
    <property type="match status" value="1"/>
</dbReference>
<dbReference type="InterPro" id="IPR002587">
    <property type="entry name" value="Myo-inos-1-P_Synthase"/>
</dbReference>
<dbReference type="GO" id="GO:0004512">
    <property type="term" value="F:inositol-3-phosphate synthase activity"/>
    <property type="evidence" value="ECO:0007669"/>
    <property type="project" value="InterPro"/>
</dbReference>
<comment type="caution">
    <text evidence="1">The sequence shown here is derived from an EMBL/GenBank/DDBJ whole genome shotgun (WGS) entry which is preliminary data.</text>
</comment>
<dbReference type="InterPro" id="IPR036291">
    <property type="entry name" value="NAD(P)-bd_dom_sf"/>
</dbReference>
<dbReference type="Gene3D" id="3.40.50.720">
    <property type="entry name" value="NAD(P)-binding Rossmann-like Domain"/>
    <property type="match status" value="1"/>
</dbReference>
<gene>
    <name evidence="1" type="ORF">UJA718_LOCUS18984</name>
</gene>
<dbReference type="Pfam" id="PF07994">
    <property type="entry name" value="NAD_binding_5"/>
    <property type="match status" value="1"/>
</dbReference>
<evidence type="ECO:0000313" key="2">
    <source>
        <dbReference type="Proteomes" id="UP000663873"/>
    </source>
</evidence>
<reference evidence="1" key="1">
    <citation type="submission" date="2021-02" db="EMBL/GenBank/DDBJ databases">
        <authorList>
            <person name="Nowell W R."/>
        </authorList>
    </citation>
    <scope>NUCLEOTIDE SEQUENCE</scope>
</reference>
<name>A0A820NXJ6_9BILA</name>
<dbReference type="GO" id="GO:0008654">
    <property type="term" value="P:phospholipid biosynthetic process"/>
    <property type="evidence" value="ECO:0007669"/>
    <property type="project" value="InterPro"/>
</dbReference>
<sequence length="366" mass="41902">MATNGHNGLVKQNSKSTAIVEVNSLREDNQHVNPADHYGVTSDYSINVDSNNTIYSNEYIESKYTYEMNHCEVDHQAQRVEIVPRKYQYNFRTQRQVQRTGVMLVGWAGNNGSTFTGATIANRDKITWMRKEGEQFPNYYGSLTQSTTIRIGSDNEGKEVHIPFNTILPMLHPNDIVIGGWDINSANLYEAMKRAYVFDYELQEKLKPKMAELKPLPSIYYPDFIAANQEDRADNLIPKGTKQQDLEHIRNDIRTFKKNNNLDKVIVLWTANTERYVDVILTELLTRITYKTNDSEQYQSFEPVLSILSYLLKAPVVPPGTPVINALFKQHRCITNILSACAGIAMDTDMLLEHKTNLPKPMKLQF</sequence>
<dbReference type="EMBL" id="CAJOBP010003308">
    <property type="protein sequence ID" value="CAF4399162.1"/>
    <property type="molecule type" value="Genomic_DNA"/>
</dbReference>
<dbReference type="Proteomes" id="UP000663873">
    <property type="component" value="Unassembled WGS sequence"/>
</dbReference>
<organism evidence="1 2">
    <name type="scientific">Rotaria socialis</name>
    <dbReference type="NCBI Taxonomy" id="392032"/>
    <lineage>
        <taxon>Eukaryota</taxon>
        <taxon>Metazoa</taxon>
        <taxon>Spiralia</taxon>
        <taxon>Gnathifera</taxon>
        <taxon>Rotifera</taxon>
        <taxon>Eurotatoria</taxon>
        <taxon>Bdelloidea</taxon>
        <taxon>Philodinida</taxon>
        <taxon>Philodinidae</taxon>
        <taxon>Rotaria</taxon>
    </lineage>
</organism>
<proteinExistence type="predicted"/>
<keyword evidence="2" id="KW-1185">Reference proteome</keyword>
<accession>A0A820NXJ6</accession>
<dbReference type="GO" id="GO:0006021">
    <property type="term" value="P:inositol biosynthetic process"/>
    <property type="evidence" value="ECO:0007669"/>
    <property type="project" value="InterPro"/>
</dbReference>
<evidence type="ECO:0008006" key="3">
    <source>
        <dbReference type="Google" id="ProtNLM"/>
    </source>
</evidence>
<dbReference type="PANTHER" id="PTHR11510">
    <property type="entry name" value="MYO-INOSITOL-1 PHOSPHATE SYNTHASE"/>
    <property type="match status" value="1"/>
</dbReference>
<protein>
    <recommendedName>
        <fullName evidence="3">Inositol-3-phosphate synthase</fullName>
    </recommendedName>
</protein>